<name>A0ABQ2KVW0_9BACL</name>
<dbReference type="EMBL" id="BMLN01000002">
    <property type="protein sequence ID" value="GGN94965.1"/>
    <property type="molecule type" value="Genomic_DNA"/>
</dbReference>
<evidence type="ECO:0000256" key="1">
    <source>
        <dbReference type="SAM" id="Phobius"/>
    </source>
</evidence>
<sequence length="140" mass="16247">MFNKRGFQRIKRTFKQAKPGLTRWGFFLSTVAFILTYVAERVYLNNPHAWYDITGREDILLLGLALVFSLVHMYIKISLLAFELYLGVGNPKLTILSILAPFIFILHSLFTMSPLYIMPLLMIVLLQVYNYFRAQPPKLA</sequence>
<protein>
    <submittedName>
        <fullName evidence="2">Uncharacterized protein</fullName>
    </submittedName>
</protein>
<feature type="transmembrane region" description="Helical" evidence="1">
    <location>
        <begin position="59"/>
        <end position="86"/>
    </location>
</feature>
<reference evidence="3" key="1">
    <citation type="journal article" date="2019" name="Int. J. Syst. Evol. Microbiol.">
        <title>The Global Catalogue of Microorganisms (GCM) 10K type strain sequencing project: providing services to taxonomists for standard genome sequencing and annotation.</title>
        <authorList>
            <consortium name="The Broad Institute Genomics Platform"/>
            <consortium name="The Broad Institute Genome Sequencing Center for Infectious Disease"/>
            <person name="Wu L."/>
            <person name="Ma J."/>
        </authorList>
    </citation>
    <scope>NUCLEOTIDE SEQUENCE [LARGE SCALE GENOMIC DNA]</scope>
    <source>
        <strain evidence="3">CGMCC 1.6964</strain>
    </source>
</reference>
<keyword evidence="1" id="KW-0812">Transmembrane</keyword>
<evidence type="ECO:0000313" key="2">
    <source>
        <dbReference type="EMBL" id="GGN94965.1"/>
    </source>
</evidence>
<feature type="transmembrane region" description="Helical" evidence="1">
    <location>
        <begin position="116"/>
        <end position="132"/>
    </location>
</feature>
<keyword evidence="1" id="KW-1133">Transmembrane helix</keyword>
<proteinExistence type="predicted"/>
<keyword evidence="3" id="KW-1185">Reference proteome</keyword>
<dbReference type="RefSeq" id="WP_018976998.1">
    <property type="nucleotide sequence ID" value="NZ_BMLN01000002.1"/>
</dbReference>
<organism evidence="2 3">
    <name type="scientific">Saccharibacillus kuerlensis</name>
    <dbReference type="NCBI Taxonomy" id="459527"/>
    <lineage>
        <taxon>Bacteria</taxon>
        <taxon>Bacillati</taxon>
        <taxon>Bacillota</taxon>
        <taxon>Bacilli</taxon>
        <taxon>Bacillales</taxon>
        <taxon>Paenibacillaceae</taxon>
        <taxon>Saccharibacillus</taxon>
    </lineage>
</organism>
<feature type="transmembrane region" description="Helical" evidence="1">
    <location>
        <begin position="21"/>
        <end position="39"/>
    </location>
</feature>
<accession>A0ABQ2KVW0</accession>
<keyword evidence="1" id="KW-0472">Membrane</keyword>
<feature type="transmembrane region" description="Helical" evidence="1">
    <location>
        <begin position="93"/>
        <end position="110"/>
    </location>
</feature>
<gene>
    <name evidence="2" type="ORF">GCM10010969_10180</name>
</gene>
<comment type="caution">
    <text evidence="2">The sequence shown here is derived from an EMBL/GenBank/DDBJ whole genome shotgun (WGS) entry which is preliminary data.</text>
</comment>
<dbReference type="Proteomes" id="UP000606653">
    <property type="component" value="Unassembled WGS sequence"/>
</dbReference>
<evidence type="ECO:0000313" key="3">
    <source>
        <dbReference type="Proteomes" id="UP000606653"/>
    </source>
</evidence>